<name>A0A5B8CLJ3_SPHSA</name>
<gene>
    <name evidence="3" type="ORF">FIL70_12840</name>
</gene>
<dbReference type="EMBL" id="CP041016">
    <property type="protein sequence ID" value="QDC37981.1"/>
    <property type="molecule type" value="Genomic_DNA"/>
</dbReference>
<organism evidence="3 4">
    <name type="scientific">Sphingobium fuliginis ATCC 27551</name>
    <dbReference type="NCBI Taxonomy" id="1208342"/>
    <lineage>
        <taxon>Bacteria</taxon>
        <taxon>Pseudomonadati</taxon>
        <taxon>Pseudomonadota</taxon>
        <taxon>Alphaproteobacteria</taxon>
        <taxon>Sphingomonadales</taxon>
        <taxon>Sphingomonadaceae</taxon>
        <taxon>Sphingobium</taxon>
    </lineage>
</organism>
<dbReference type="AlphaFoldDB" id="A0A5B8CLJ3"/>
<dbReference type="PANTHER" id="PTHR42852:SF17">
    <property type="entry name" value="THIOREDOXIN-LIKE PROTEIN HI_1115"/>
    <property type="match status" value="1"/>
</dbReference>
<proteinExistence type="predicted"/>
<dbReference type="Proteomes" id="UP000311469">
    <property type="component" value="Chromosome cSF1"/>
</dbReference>
<feature type="domain" description="Thioredoxin" evidence="2">
    <location>
        <begin position="63"/>
        <end position="205"/>
    </location>
</feature>
<reference evidence="3 4" key="1">
    <citation type="submission" date="2019-06" db="EMBL/GenBank/DDBJ databases">
        <title>Genome organization and adaptive potential of archetypical organophosphate degarding Sphingobium fuliginis ATCC 27551.</title>
        <authorList>
            <person name="Sarwar A."/>
            <person name="Parthasarathy S."/>
            <person name="Singh C."/>
            <person name="Siddavattam D."/>
        </authorList>
    </citation>
    <scope>NUCLEOTIDE SEQUENCE [LARGE SCALE GENOMIC DNA]</scope>
    <source>
        <strain evidence="3 4">ATCC 27551</strain>
    </source>
</reference>
<dbReference type="InterPro" id="IPR000866">
    <property type="entry name" value="AhpC/TSA"/>
</dbReference>
<evidence type="ECO:0000256" key="1">
    <source>
        <dbReference type="ARBA" id="ARBA00023284"/>
    </source>
</evidence>
<dbReference type="PANTHER" id="PTHR42852">
    <property type="entry name" value="THIOL:DISULFIDE INTERCHANGE PROTEIN DSBE"/>
    <property type="match status" value="1"/>
</dbReference>
<dbReference type="CDD" id="cd02966">
    <property type="entry name" value="TlpA_like_family"/>
    <property type="match status" value="1"/>
</dbReference>
<dbReference type="Pfam" id="PF00578">
    <property type="entry name" value="AhpC-TSA"/>
    <property type="match status" value="1"/>
</dbReference>
<dbReference type="KEGG" id="sufl:FIL70_12840"/>
<evidence type="ECO:0000259" key="2">
    <source>
        <dbReference type="PROSITE" id="PS51352"/>
    </source>
</evidence>
<dbReference type="Gene3D" id="3.40.30.10">
    <property type="entry name" value="Glutaredoxin"/>
    <property type="match status" value="1"/>
</dbReference>
<dbReference type="GO" id="GO:0016209">
    <property type="term" value="F:antioxidant activity"/>
    <property type="evidence" value="ECO:0007669"/>
    <property type="project" value="InterPro"/>
</dbReference>
<protein>
    <submittedName>
        <fullName evidence="3">TlpA family protein disulfide reductase</fullName>
    </submittedName>
</protein>
<keyword evidence="1" id="KW-0676">Redox-active center</keyword>
<dbReference type="GO" id="GO:0015036">
    <property type="term" value="F:disulfide oxidoreductase activity"/>
    <property type="evidence" value="ECO:0007669"/>
    <property type="project" value="UniProtKB-ARBA"/>
</dbReference>
<accession>A0A5B8CLJ3</accession>
<sequence>MLLELFPVRSSLRCVMTLLLLAGLGACDKQSPPAGQGQNATSGEATGPAQSVKGAFSYTLDRSKAGTPAPDFTFQNPDGSDVSLKDFAGKPVLVNLWATWCAPCVAEMPTLDAVAADYGRKGLAVLTISQDSQGETVIKPFFEKHPLPHLKGWIDPENQFGFHYNTGMLPTTVIYDAQGKEMVRVVGAMDWASREGRALIEAAMAS</sequence>
<dbReference type="InterPro" id="IPR017937">
    <property type="entry name" value="Thioredoxin_CS"/>
</dbReference>
<dbReference type="InterPro" id="IPR036249">
    <property type="entry name" value="Thioredoxin-like_sf"/>
</dbReference>
<dbReference type="SUPFAM" id="SSF52833">
    <property type="entry name" value="Thioredoxin-like"/>
    <property type="match status" value="1"/>
</dbReference>
<evidence type="ECO:0000313" key="4">
    <source>
        <dbReference type="Proteomes" id="UP000311469"/>
    </source>
</evidence>
<dbReference type="PROSITE" id="PS00194">
    <property type="entry name" value="THIOREDOXIN_1"/>
    <property type="match status" value="1"/>
</dbReference>
<dbReference type="InterPro" id="IPR013766">
    <property type="entry name" value="Thioredoxin_domain"/>
</dbReference>
<dbReference type="PROSITE" id="PS51352">
    <property type="entry name" value="THIOREDOXIN_2"/>
    <property type="match status" value="1"/>
</dbReference>
<evidence type="ECO:0000313" key="3">
    <source>
        <dbReference type="EMBL" id="QDC37981.1"/>
    </source>
</evidence>
<dbReference type="InterPro" id="IPR050553">
    <property type="entry name" value="Thioredoxin_ResA/DsbE_sf"/>
</dbReference>